<organism evidence="3 4">
    <name type="scientific">Streptomyces bingchenggensis (strain BCW-1)</name>
    <dbReference type="NCBI Taxonomy" id="749414"/>
    <lineage>
        <taxon>Bacteria</taxon>
        <taxon>Bacillati</taxon>
        <taxon>Actinomycetota</taxon>
        <taxon>Actinomycetes</taxon>
        <taxon>Kitasatosporales</taxon>
        <taxon>Streptomycetaceae</taxon>
        <taxon>Streptomyces</taxon>
    </lineage>
</organism>
<dbReference type="EMBL" id="CP002047">
    <property type="protein sequence ID" value="ADI09525.1"/>
    <property type="molecule type" value="Genomic_DNA"/>
</dbReference>
<dbReference type="InterPro" id="IPR030400">
    <property type="entry name" value="Sedolisin_dom"/>
</dbReference>
<dbReference type="PANTHER" id="PTHR14218">
    <property type="entry name" value="PROTEASE S8 TRIPEPTIDYL PEPTIDASE I CLN2"/>
    <property type="match status" value="1"/>
</dbReference>
<reference evidence="3 4" key="1">
    <citation type="journal article" date="2010" name="J. Bacteriol.">
        <title>Genome sequence of the milbemycin-producing bacterium Streptomyces bingchenggensis.</title>
        <authorList>
            <person name="Wang X.J."/>
            <person name="Yan Y.J."/>
            <person name="Zhang B."/>
            <person name="An J."/>
            <person name="Wang J.J."/>
            <person name="Tian J."/>
            <person name="Jiang L."/>
            <person name="Chen Y.H."/>
            <person name="Huang S.X."/>
            <person name="Yin M."/>
            <person name="Zhang J."/>
            <person name="Gao A.L."/>
            <person name="Liu C.X."/>
            <person name="Zhu Z.X."/>
            <person name="Xiang W.S."/>
        </authorList>
    </citation>
    <scope>NUCLEOTIDE SEQUENCE [LARGE SCALE GENOMIC DNA]</scope>
    <source>
        <strain evidence="3 4">BCW-1</strain>
    </source>
</reference>
<evidence type="ECO:0000256" key="1">
    <source>
        <dbReference type="SAM" id="MobiDB-lite"/>
    </source>
</evidence>
<evidence type="ECO:0000259" key="2">
    <source>
        <dbReference type="PROSITE" id="PS51695"/>
    </source>
</evidence>
<dbReference type="GO" id="GO:0006508">
    <property type="term" value="P:proteolysis"/>
    <property type="evidence" value="ECO:0007669"/>
    <property type="project" value="InterPro"/>
</dbReference>
<dbReference type="eggNOG" id="COG4934">
    <property type="taxonomic scope" value="Bacteria"/>
</dbReference>
<dbReference type="InterPro" id="IPR000209">
    <property type="entry name" value="Peptidase_S8/S53_dom"/>
</dbReference>
<dbReference type="SUPFAM" id="SSF52743">
    <property type="entry name" value="Subtilisin-like"/>
    <property type="match status" value="1"/>
</dbReference>
<dbReference type="AlphaFoldDB" id="D7BTV6"/>
<proteinExistence type="predicted"/>
<feature type="domain" description="Peptidase S53" evidence="2">
    <location>
        <begin position="41"/>
        <end position="373"/>
    </location>
</feature>
<evidence type="ECO:0000313" key="4">
    <source>
        <dbReference type="Proteomes" id="UP000000377"/>
    </source>
</evidence>
<gene>
    <name evidence="3" type="ordered locus">SBI_06405</name>
</gene>
<name>D7BTV6_STRBB</name>
<keyword evidence="4" id="KW-1185">Reference proteome</keyword>
<dbReference type="Gene3D" id="3.40.50.200">
    <property type="entry name" value="Peptidase S8/S53 domain"/>
    <property type="match status" value="1"/>
</dbReference>
<dbReference type="PROSITE" id="PS51695">
    <property type="entry name" value="SEDOLISIN"/>
    <property type="match status" value="1"/>
</dbReference>
<accession>D7BTV6</accession>
<dbReference type="InterPro" id="IPR036852">
    <property type="entry name" value="Peptidase_S8/S53_dom_sf"/>
</dbReference>
<dbReference type="HOGENOM" id="CLU_012501_3_0_11"/>
<dbReference type="Proteomes" id="UP000000377">
    <property type="component" value="Chromosome"/>
</dbReference>
<dbReference type="GO" id="GO:0008240">
    <property type="term" value="F:tripeptidyl-peptidase activity"/>
    <property type="evidence" value="ECO:0007669"/>
    <property type="project" value="TreeGrafter"/>
</dbReference>
<dbReference type="KEGG" id="sbh:SBI_06405"/>
<feature type="region of interest" description="Disordered" evidence="1">
    <location>
        <begin position="25"/>
        <end position="46"/>
    </location>
</feature>
<dbReference type="InterPro" id="IPR050819">
    <property type="entry name" value="Tripeptidyl-peptidase_I"/>
</dbReference>
<dbReference type="GO" id="GO:0004252">
    <property type="term" value="F:serine-type endopeptidase activity"/>
    <property type="evidence" value="ECO:0007669"/>
    <property type="project" value="InterPro"/>
</dbReference>
<dbReference type="CDD" id="cd04056">
    <property type="entry name" value="Peptidases_S53"/>
    <property type="match status" value="1"/>
</dbReference>
<sequence length="373" mass="39120">MASENVCSPSPGTVTCLAELRTDIPAVTSSSPDSDNPPVPGYHPRDIQSAYQLPRNGGYGRTVAIVSAFDNPNAESDLAVYRRTFHLPPCTTANGCFRKINQNGGSTPPPLTDPGWATETAVDIEAVSAACPRCNILLVEADTNSLSNMLTAVTQARTQGSKFISMSWGLPEDPGQLALDQTYFNFPGIAFVAAAGNGGFSGFVYPAASQYVTAAGGTTLDRSFRPVPGPQAKRSGWYESAWSLSGSGCSQVQPKPPFQTDPDCPMRTVADVSALADPATGFAFYSTFSSPGWRVIGGTSVSTALIAAMYALAGNPGPSDRPNSYPYAHRRAFWDIDQGSTGSCGGTYLCTAKIGYDGPTGVGTPRGVLGLRR</sequence>
<dbReference type="PANTHER" id="PTHR14218:SF15">
    <property type="entry name" value="TRIPEPTIDYL-PEPTIDASE 1"/>
    <property type="match status" value="1"/>
</dbReference>
<dbReference type="PATRIC" id="fig|749414.3.peg.6598"/>
<protein>
    <submittedName>
        <fullName evidence="3">Peptidase S8/S53 subtilisin kexin sedolisin</fullName>
    </submittedName>
</protein>
<dbReference type="STRING" id="749414.SBI_06405"/>
<evidence type="ECO:0000313" key="3">
    <source>
        <dbReference type="EMBL" id="ADI09525.1"/>
    </source>
</evidence>
<dbReference type="Pfam" id="PF00082">
    <property type="entry name" value="Peptidase_S8"/>
    <property type="match status" value="1"/>
</dbReference>